<dbReference type="GO" id="GO:0006412">
    <property type="term" value="P:translation"/>
    <property type="evidence" value="ECO:0007669"/>
    <property type="project" value="InterPro"/>
</dbReference>
<evidence type="ECO:0000313" key="7">
    <source>
        <dbReference type="Proteomes" id="UP001293593"/>
    </source>
</evidence>
<keyword evidence="1 4" id="KW-0689">Ribosomal protein</keyword>
<feature type="compositionally biased region" description="Basic residues" evidence="5">
    <location>
        <begin position="1"/>
        <end position="22"/>
    </location>
</feature>
<comment type="similarity">
    <text evidence="3 4">Belongs to the eukaryotic ribosomal protein eS32 family.</text>
</comment>
<keyword evidence="2 4" id="KW-0687">Ribonucleoprotein</keyword>
<dbReference type="Pfam" id="PF05162">
    <property type="entry name" value="Ribosomal_L41"/>
    <property type="match status" value="1"/>
</dbReference>
<evidence type="ECO:0000313" key="6">
    <source>
        <dbReference type="EMBL" id="KAK4273720.1"/>
    </source>
</evidence>
<protein>
    <recommendedName>
        <fullName evidence="4">60S ribosomal protein L41</fullName>
    </recommendedName>
</protein>
<evidence type="ECO:0000256" key="2">
    <source>
        <dbReference type="ARBA" id="ARBA00023274"/>
    </source>
</evidence>
<name>A0AAE1JN58_9FABA</name>
<dbReference type="EMBL" id="JAWXYG010000004">
    <property type="protein sequence ID" value="KAK4273720.1"/>
    <property type="molecule type" value="Genomic_DNA"/>
</dbReference>
<reference evidence="6" key="1">
    <citation type="submission" date="2023-10" db="EMBL/GenBank/DDBJ databases">
        <title>Chromosome-level genome of the transformable northern wattle, Acacia crassicarpa.</title>
        <authorList>
            <person name="Massaro I."/>
            <person name="Sinha N.R."/>
            <person name="Poethig S."/>
            <person name="Leichty A.R."/>
        </authorList>
    </citation>
    <scope>NUCLEOTIDE SEQUENCE</scope>
    <source>
        <strain evidence="6">Acra3RX</strain>
        <tissue evidence="6">Leaf</tissue>
    </source>
</reference>
<dbReference type="GO" id="GO:1990904">
    <property type="term" value="C:ribonucleoprotein complex"/>
    <property type="evidence" value="ECO:0007669"/>
    <property type="project" value="UniProtKB-KW"/>
</dbReference>
<dbReference type="GO" id="GO:0005840">
    <property type="term" value="C:ribosome"/>
    <property type="evidence" value="ECO:0007669"/>
    <property type="project" value="UniProtKB-KW"/>
</dbReference>
<keyword evidence="7" id="KW-1185">Reference proteome</keyword>
<sequence length="142" mass="16978">MRAKWKKKRMRRLKRKRRKMRQRSNLTRLAENKGCFSNFAATLAHGRLKRKLELESRPCIMKKLRSMLYRRRRCQISPVLLSSKKFKDSDANVISMDSSTCSRYNGKESCDSTRISVDSWKNIINKSEDDLPKDKCKEFWRI</sequence>
<comment type="subunit">
    <text evidence="4">Component of the large ribosomal subunit.</text>
</comment>
<organism evidence="6 7">
    <name type="scientific">Acacia crassicarpa</name>
    <name type="common">northern wattle</name>
    <dbReference type="NCBI Taxonomy" id="499986"/>
    <lineage>
        <taxon>Eukaryota</taxon>
        <taxon>Viridiplantae</taxon>
        <taxon>Streptophyta</taxon>
        <taxon>Embryophyta</taxon>
        <taxon>Tracheophyta</taxon>
        <taxon>Spermatophyta</taxon>
        <taxon>Magnoliopsida</taxon>
        <taxon>eudicotyledons</taxon>
        <taxon>Gunneridae</taxon>
        <taxon>Pentapetalae</taxon>
        <taxon>rosids</taxon>
        <taxon>fabids</taxon>
        <taxon>Fabales</taxon>
        <taxon>Fabaceae</taxon>
        <taxon>Caesalpinioideae</taxon>
        <taxon>mimosoid clade</taxon>
        <taxon>Acacieae</taxon>
        <taxon>Acacia</taxon>
    </lineage>
</organism>
<dbReference type="Proteomes" id="UP001293593">
    <property type="component" value="Unassembled WGS sequence"/>
</dbReference>
<evidence type="ECO:0000256" key="1">
    <source>
        <dbReference type="ARBA" id="ARBA00022980"/>
    </source>
</evidence>
<feature type="region of interest" description="Disordered" evidence="5">
    <location>
        <begin position="1"/>
        <end position="23"/>
    </location>
</feature>
<evidence type="ECO:0000256" key="3">
    <source>
        <dbReference type="ARBA" id="ARBA00043969"/>
    </source>
</evidence>
<comment type="caution">
    <text evidence="6">The sequence shown here is derived from an EMBL/GenBank/DDBJ whole genome shotgun (WGS) entry which is preliminary data.</text>
</comment>
<evidence type="ECO:0000256" key="5">
    <source>
        <dbReference type="SAM" id="MobiDB-lite"/>
    </source>
</evidence>
<dbReference type="AlphaFoldDB" id="A0AAE1JN58"/>
<evidence type="ECO:0000256" key="4">
    <source>
        <dbReference type="RuleBase" id="RU368055"/>
    </source>
</evidence>
<gene>
    <name evidence="6" type="ORF">QN277_017059</name>
</gene>
<proteinExistence type="inferred from homology"/>
<accession>A0AAE1JN58</accession>
<dbReference type="GO" id="GO:0003735">
    <property type="term" value="F:structural constituent of ribosome"/>
    <property type="evidence" value="ECO:0007669"/>
    <property type="project" value="UniProtKB-UniRule"/>
</dbReference>
<dbReference type="InterPro" id="IPR007836">
    <property type="entry name" value="Ribosomal_eS32"/>
</dbReference>